<dbReference type="RefSeq" id="WP_290362361.1">
    <property type="nucleotide sequence ID" value="NZ_JAUFQU010000001.1"/>
</dbReference>
<dbReference type="Proteomes" id="UP001242368">
    <property type="component" value="Unassembled WGS sequence"/>
</dbReference>
<proteinExistence type="predicted"/>
<reference evidence="2" key="1">
    <citation type="journal article" date="2019" name="Int. J. Syst. Evol. Microbiol.">
        <title>The Global Catalogue of Microorganisms (GCM) 10K type strain sequencing project: providing services to taxonomists for standard genome sequencing and annotation.</title>
        <authorList>
            <consortium name="The Broad Institute Genomics Platform"/>
            <consortium name="The Broad Institute Genome Sequencing Center for Infectious Disease"/>
            <person name="Wu L."/>
            <person name="Ma J."/>
        </authorList>
    </citation>
    <scope>NUCLEOTIDE SEQUENCE [LARGE SCALE GENOMIC DNA]</scope>
    <source>
        <strain evidence="2">CECT 7184</strain>
    </source>
</reference>
<organism evidence="1 2">
    <name type="scientific">Paenimyroides ceti</name>
    <dbReference type="NCBI Taxonomy" id="395087"/>
    <lineage>
        <taxon>Bacteria</taxon>
        <taxon>Pseudomonadati</taxon>
        <taxon>Bacteroidota</taxon>
        <taxon>Flavobacteriia</taxon>
        <taxon>Flavobacteriales</taxon>
        <taxon>Flavobacteriaceae</taxon>
        <taxon>Paenimyroides</taxon>
    </lineage>
</organism>
<gene>
    <name evidence="1" type="ORF">QW060_03965</name>
</gene>
<evidence type="ECO:0000313" key="2">
    <source>
        <dbReference type="Proteomes" id="UP001242368"/>
    </source>
</evidence>
<comment type="caution">
    <text evidence="1">The sequence shown here is derived from an EMBL/GenBank/DDBJ whole genome shotgun (WGS) entry which is preliminary data.</text>
</comment>
<protein>
    <submittedName>
        <fullName evidence="1">Uncharacterized protein</fullName>
    </submittedName>
</protein>
<name>A0ABT8CP48_9FLAO</name>
<sequence>MNLFTDKQPLREDIAGLMIQKPSLKERSTKIERVTHKIYDFVNTFISGFVR</sequence>
<keyword evidence="2" id="KW-1185">Reference proteome</keyword>
<accession>A0ABT8CP48</accession>
<evidence type="ECO:0000313" key="1">
    <source>
        <dbReference type="EMBL" id="MDN3706279.1"/>
    </source>
</evidence>
<dbReference type="EMBL" id="JAUFQU010000001">
    <property type="protein sequence ID" value="MDN3706279.1"/>
    <property type="molecule type" value="Genomic_DNA"/>
</dbReference>